<dbReference type="Proteomes" id="UP001154282">
    <property type="component" value="Unassembled WGS sequence"/>
</dbReference>
<dbReference type="GO" id="GO:0009570">
    <property type="term" value="C:chloroplast stroma"/>
    <property type="evidence" value="ECO:0007669"/>
    <property type="project" value="TreeGrafter"/>
</dbReference>
<feature type="non-terminal residue" evidence="2">
    <location>
        <position position="1"/>
    </location>
</feature>
<comment type="caution">
    <text evidence="2">The sequence shown here is derived from an EMBL/GenBank/DDBJ whole genome shotgun (WGS) entry which is preliminary data.</text>
</comment>
<dbReference type="AlphaFoldDB" id="A0AAV0HYA8"/>
<dbReference type="Pfam" id="PF25436">
    <property type="entry name" value="BSD2_CRD"/>
    <property type="match status" value="1"/>
</dbReference>
<feature type="domain" description="BSD2 cysteine rich" evidence="1">
    <location>
        <begin position="123"/>
        <end position="191"/>
    </location>
</feature>
<name>A0AAV0HYA8_9ROSI</name>
<sequence>CQLKIVFCPPFFLFSKEKVSLIWLIHIQNSFKPTKTFLFLSFQRFELWFQGKKTHCSFVCTMASCSSFTTICSLNSPDKPGIIGNSVPGRVIQVSKVFQSSKVSKSRSLEVKATDGNKTVKPRSIVCTNCEGNGAVACSQCKGSGINSEDHFNGRFKAGGMCWLCRGKREMLCGNCNGAGFVGGLMSTADD</sequence>
<dbReference type="PANTHER" id="PTHR15852:SF51">
    <property type="entry name" value="PROTEIN BUNDLE SHEATH DEFECTIVE 2, CHLOROPLASTIC"/>
    <property type="match status" value="1"/>
</dbReference>
<reference evidence="2" key="1">
    <citation type="submission" date="2022-08" db="EMBL/GenBank/DDBJ databases">
        <authorList>
            <person name="Gutierrez-Valencia J."/>
        </authorList>
    </citation>
    <scope>NUCLEOTIDE SEQUENCE</scope>
</reference>
<protein>
    <recommendedName>
        <fullName evidence="1">BSD2 cysteine rich domain-containing protein</fullName>
    </recommendedName>
</protein>
<dbReference type="EMBL" id="CAMGYJ010000003">
    <property type="protein sequence ID" value="CAI0389364.1"/>
    <property type="molecule type" value="Genomic_DNA"/>
</dbReference>
<evidence type="ECO:0000313" key="2">
    <source>
        <dbReference type="EMBL" id="CAI0389364.1"/>
    </source>
</evidence>
<proteinExistence type="predicted"/>
<gene>
    <name evidence="2" type="ORF">LITE_LOCUS6211</name>
</gene>
<dbReference type="GO" id="GO:0101031">
    <property type="term" value="C:protein folding chaperone complex"/>
    <property type="evidence" value="ECO:0007669"/>
    <property type="project" value="TreeGrafter"/>
</dbReference>
<evidence type="ECO:0000313" key="3">
    <source>
        <dbReference type="Proteomes" id="UP001154282"/>
    </source>
</evidence>
<keyword evidence="3" id="KW-1185">Reference proteome</keyword>
<evidence type="ECO:0000259" key="1">
    <source>
        <dbReference type="Pfam" id="PF25436"/>
    </source>
</evidence>
<dbReference type="SUPFAM" id="SSF57938">
    <property type="entry name" value="DnaJ/Hsp40 cysteine-rich domain"/>
    <property type="match status" value="1"/>
</dbReference>
<organism evidence="2 3">
    <name type="scientific">Linum tenue</name>
    <dbReference type="NCBI Taxonomy" id="586396"/>
    <lineage>
        <taxon>Eukaryota</taxon>
        <taxon>Viridiplantae</taxon>
        <taxon>Streptophyta</taxon>
        <taxon>Embryophyta</taxon>
        <taxon>Tracheophyta</taxon>
        <taxon>Spermatophyta</taxon>
        <taxon>Magnoliopsida</taxon>
        <taxon>eudicotyledons</taxon>
        <taxon>Gunneridae</taxon>
        <taxon>Pentapetalae</taxon>
        <taxon>rosids</taxon>
        <taxon>fabids</taxon>
        <taxon>Malpighiales</taxon>
        <taxon>Linaceae</taxon>
        <taxon>Linum</taxon>
    </lineage>
</organism>
<dbReference type="PANTHER" id="PTHR15852">
    <property type="entry name" value="PLASTID TRANSCRIPTIONALLY ACTIVE PROTEIN"/>
    <property type="match status" value="1"/>
</dbReference>
<accession>A0AAV0HYA8</accession>
<dbReference type="InterPro" id="IPR057453">
    <property type="entry name" value="BSD2_CRD"/>
</dbReference>
<dbReference type="GO" id="GO:0044183">
    <property type="term" value="F:protein folding chaperone"/>
    <property type="evidence" value="ECO:0007669"/>
    <property type="project" value="TreeGrafter"/>
</dbReference>
<dbReference type="InterPro" id="IPR036410">
    <property type="entry name" value="HSP_DnaJ_Cys-rich_dom_sf"/>
</dbReference>